<accession>A0A2B7X4Y6</accession>
<feature type="region of interest" description="Disordered" evidence="1">
    <location>
        <begin position="130"/>
        <end position="217"/>
    </location>
</feature>
<gene>
    <name evidence="2" type="ORF">AJ80_08630</name>
</gene>
<feature type="compositionally biased region" description="Basic residues" evidence="1">
    <location>
        <begin position="201"/>
        <end position="211"/>
    </location>
</feature>
<dbReference type="GO" id="GO:0003676">
    <property type="term" value="F:nucleic acid binding"/>
    <property type="evidence" value="ECO:0007669"/>
    <property type="project" value="InterPro"/>
</dbReference>
<evidence type="ECO:0008006" key="4">
    <source>
        <dbReference type="Google" id="ProtNLM"/>
    </source>
</evidence>
<sequence length="811" mass="87887">MEETRRTAAVVDDRGDLADPNAVVDSDVAIEQHHDGTIGEAEVTPVNNQGGARNRQRVLSWASYCGSVTSLEPFPDFYDDHPEESASATNQESLSTPTIFFPLPASEVSGEPSSAPAHIEQFELVSSVTRTSGDNEWTPVRPSSAPNEAQAFAPSNKGSSSQSDSKVGSNQFVGVAPQGGYPNGAAAQTTTLPPVTSSTHLLHHTATHLAHRGPPTHNIFNSNFHQRFRQYGHLTEHPFSAAQFDMTAVAMQQPQGPQHPRFGGTFNFYAGDVVTSPIAMPFDNGARYNLPQTWPVVKISNIPYSLTKQEVQHFLGRNAGILPPESGCAIHIIMERSTAKTMDCYVEFKSMADAQSALAWVNRCITSGRSPRLGSRHVQVEMSTQDALLKDLFPRAKGIVWVDGMPQINTVPDPYSTGFQGFFTSEEIYGVVRHAEAPHRSPFGANCLQRTYESMISTLFKFPYYAAKMFSVQDRNLLFAATIRLLTALVPQAEEGRTIGLDHRLVAELLSAGLKCPIFNERQKYALNIVAKNKAGVAATLPTSRFWPFDTLVLKTHATEEYITYYARLISLGVELTRPGCQRLVNMWRPDAHGGSPFGKIWLEYSWGNTHYTWHDSVEYEASVAKYVALEGAKARNAEVAAQRAAAPAAWNPTTPVAGQHVGNFNMNQVAPVAGYIEGNTNISLATPVVGQLVGNFNMSRVAPVAGYIGGNSISPANSVAGHPGGNANMNMYPANDVATPTFNGYHRHGSHPNVRLSTGSLPAVLHSGSSSRRSSYGSGGMVRSCSTLTSGTATPSLEESEEEYHGYGAM</sequence>
<dbReference type="InterPro" id="IPR035979">
    <property type="entry name" value="RBD_domain_sf"/>
</dbReference>
<feature type="region of interest" description="Disordered" evidence="1">
    <location>
        <begin position="1"/>
        <end position="20"/>
    </location>
</feature>
<dbReference type="STRING" id="1447883.A0A2B7X4Y6"/>
<feature type="compositionally biased region" description="Low complexity" evidence="1">
    <location>
        <begin position="768"/>
        <end position="785"/>
    </location>
</feature>
<dbReference type="AlphaFoldDB" id="A0A2B7X4Y6"/>
<evidence type="ECO:0000256" key="1">
    <source>
        <dbReference type="SAM" id="MobiDB-lite"/>
    </source>
</evidence>
<comment type="caution">
    <text evidence="2">The sequence shown here is derived from an EMBL/GenBank/DDBJ whole genome shotgun (WGS) entry which is preliminary data.</text>
</comment>
<feature type="compositionally biased region" description="Polar residues" evidence="1">
    <location>
        <begin position="186"/>
        <end position="195"/>
    </location>
</feature>
<dbReference type="OrthoDB" id="336240at2759"/>
<organism evidence="2 3">
    <name type="scientific">Polytolypa hystricis (strain UAMH7299)</name>
    <dbReference type="NCBI Taxonomy" id="1447883"/>
    <lineage>
        <taxon>Eukaryota</taxon>
        <taxon>Fungi</taxon>
        <taxon>Dikarya</taxon>
        <taxon>Ascomycota</taxon>
        <taxon>Pezizomycotina</taxon>
        <taxon>Eurotiomycetes</taxon>
        <taxon>Eurotiomycetidae</taxon>
        <taxon>Onygenales</taxon>
        <taxon>Onygenales incertae sedis</taxon>
        <taxon>Polytolypa</taxon>
    </lineage>
</organism>
<name>A0A2B7X4Y6_POLH7</name>
<dbReference type="Gene3D" id="3.30.70.330">
    <property type="match status" value="1"/>
</dbReference>
<feature type="compositionally biased region" description="Low complexity" evidence="1">
    <location>
        <begin position="155"/>
        <end position="171"/>
    </location>
</feature>
<keyword evidence="3" id="KW-1185">Reference proteome</keyword>
<reference evidence="2 3" key="1">
    <citation type="submission" date="2017-10" db="EMBL/GenBank/DDBJ databases">
        <title>Comparative genomics in systemic dimorphic fungi from Ajellomycetaceae.</title>
        <authorList>
            <person name="Munoz J.F."/>
            <person name="Mcewen J.G."/>
            <person name="Clay O.K."/>
            <person name="Cuomo C.A."/>
        </authorList>
    </citation>
    <scope>NUCLEOTIDE SEQUENCE [LARGE SCALE GENOMIC DNA]</scope>
    <source>
        <strain evidence="2 3">UAMH7299</strain>
    </source>
</reference>
<dbReference type="SUPFAM" id="SSF54928">
    <property type="entry name" value="RNA-binding domain, RBD"/>
    <property type="match status" value="1"/>
</dbReference>
<dbReference type="Proteomes" id="UP000224634">
    <property type="component" value="Unassembled WGS sequence"/>
</dbReference>
<feature type="compositionally biased region" description="Basic and acidic residues" evidence="1">
    <location>
        <begin position="1"/>
        <end position="17"/>
    </location>
</feature>
<protein>
    <recommendedName>
        <fullName evidence="4">RRM domain-containing protein</fullName>
    </recommendedName>
</protein>
<feature type="compositionally biased region" description="Polar residues" evidence="1">
    <location>
        <begin position="786"/>
        <end position="798"/>
    </location>
</feature>
<feature type="region of interest" description="Disordered" evidence="1">
    <location>
        <begin position="748"/>
        <end position="811"/>
    </location>
</feature>
<proteinExistence type="predicted"/>
<dbReference type="EMBL" id="PDNA01000206">
    <property type="protein sequence ID" value="PGH03817.1"/>
    <property type="molecule type" value="Genomic_DNA"/>
</dbReference>
<evidence type="ECO:0000313" key="3">
    <source>
        <dbReference type="Proteomes" id="UP000224634"/>
    </source>
</evidence>
<dbReference type="InterPro" id="IPR012677">
    <property type="entry name" value="Nucleotide-bd_a/b_plait_sf"/>
</dbReference>
<dbReference type="CDD" id="cd12254">
    <property type="entry name" value="RRM_hnRNPH_ESRPs_RBM12_like"/>
    <property type="match status" value="1"/>
</dbReference>
<evidence type="ECO:0000313" key="2">
    <source>
        <dbReference type="EMBL" id="PGH03817.1"/>
    </source>
</evidence>